<sequence length="559" mass="59005">MDPASHAGNDSPPLRSTLLGSFLSRGRPRNSSQSHTDAQRELSPPPSAQNPPPSPGAVAAVAAVANYTTRIQPSSSNQAGSLGLSHMLRRRRSAGAINNNPNPSAPPAVAASTSNPNRAQIAPGHPPPLPPVSPGTFRIRLVPHLESRRSLKFEPITRDLKPTDPALRIGRFTDRSGLGLSAVNALGSNKLAFKSKVVSRAHAEISVDAGGKFWIKDTKSSSGTFLNHMRLSPANAESRAHQVRDGDILQLGVDYQGGTEDIYKSVKIRVEIGREWQASANAFNTTAIKNLKTLAVSMAASAGARSVSGTQKSSAKSAFPDCCIYLEEDVEVEIEYDEEAEADHEMIDDAASPGTAPATATHPTTNGVVNGHADGDEGEDSGVEEVANALRSPQVAAEREREREREREAGAETEVESDMVAGGSGIRARRPARTTRRRQSRAMSFMDEGEEHHSAEGGAPSGNPSEEELELLDDGPNDGGRRAANRSAVDRDADMLDVQSGVRIPAAFDATPEDDDEDIILVDTGASHARPSSSGDASGMSGVEGGNEEAVGAGGKRKR</sequence>
<evidence type="ECO:0000259" key="2">
    <source>
        <dbReference type="PROSITE" id="PS50006"/>
    </source>
</evidence>
<dbReference type="Gene3D" id="2.60.200.20">
    <property type="match status" value="1"/>
</dbReference>
<feature type="region of interest" description="Disordered" evidence="1">
    <location>
        <begin position="95"/>
        <end position="132"/>
    </location>
</feature>
<feature type="compositionally biased region" description="Pro residues" evidence="1">
    <location>
        <begin position="43"/>
        <end position="55"/>
    </location>
</feature>
<dbReference type="InterPro" id="IPR051176">
    <property type="entry name" value="Cent_Immune-Sig_Mod"/>
</dbReference>
<dbReference type="SMART" id="SM00240">
    <property type="entry name" value="FHA"/>
    <property type="match status" value="1"/>
</dbReference>
<proteinExistence type="predicted"/>
<dbReference type="Proteomes" id="UP001465976">
    <property type="component" value="Unassembled WGS sequence"/>
</dbReference>
<gene>
    <name evidence="3" type="ORF">V5O48_000735</name>
</gene>
<feature type="domain" description="FHA" evidence="2">
    <location>
        <begin position="167"/>
        <end position="231"/>
    </location>
</feature>
<feature type="compositionally biased region" description="Basic and acidic residues" evidence="1">
    <location>
        <begin position="397"/>
        <end position="410"/>
    </location>
</feature>
<feature type="compositionally biased region" description="Low complexity" evidence="1">
    <location>
        <begin position="95"/>
        <end position="117"/>
    </location>
</feature>
<organism evidence="3 4">
    <name type="scientific">Marasmius crinis-equi</name>
    <dbReference type="NCBI Taxonomy" id="585013"/>
    <lineage>
        <taxon>Eukaryota</taxon>
        <taxon>Fungi</taxon>
        <taxon>Dikarya</taxon>
        <taxon>Basidiomycota</taxon>
        <taxon>Agaricomycotina</taxon>
        <taxon>Agaricomycetes</taxon>
        <taxon>Agaricomycetidae</taxon>
        <taxon>Agaricales</taxon>
        <taxon>Marasmiineae</taxon>
        <taxon>Marasmiaceae</taxon>
        <taxon>Marasmius</taxon>
    </lineage>
</organism>
<dbReference type="Pfam" id="PF00498">
    <property type="entry name" value="FHA"/>
    <property type="match status" value="1"/>
</dbReference>
<dbReference type="PROSITE" id="PS50006">
    <property type="entry name" value="FHA_DOMAIN"/>
    <property type="match status" value="1"/>
</dbReference>
<keyword evidence="4" id="KW-1185">Reference proteome</keyword>
<dbReference type="EMBL" id="JBAHYK010000013">
    <property type="protein sequence ID" value="KAL0581252.1"/>
    <property type="molecule type" value="Genomic_DNA"/>
</dbReference>
<feature type="region of interest" description="Disordered" evidence="1">
    <location>
        <begin position="1"/>
        <end position="57"/>
    </location>
</feature>
<comment type="caution">
    <text evidence="3">The sequence shown here is derived from an EMBL/GenBank/DDBJ whole genome shotgun (WGS) entry which is preliminary data.</text>
</comment>
<dbReference type="InterPro" id="IPR008984">
    <property type="entry name" value="SMAD_FHA_dom_sf"/>
</dbReference>
<dbReference type="InterPro" id="IPR000253">
    <property type="entry name" value="FHA_dom"/>
</dbReference>
<feature type="compositionally biased region" description="Acidic residues" evidence="1">
    <location>
        <begin position="511"/>
        <end position="520"/>
    </location>
</feature>
<reference evidence="3 4" key="1">
    <citation type="submission" date="2024-02" db="EMBL/GenBank/DDBJ databases">
        <title>A draft genome for the cacao thread blight pathogen Marasmius crinis-equi.</title>
        <authorList>
            <person name="Cohen S.P."/>
            <person name="Baruah I.K."/>
            <person name="Amoako-Attah I."/>
            <person name="Bukari Y."/>
            <person name="Meinhardt L.W."/>
            <person name="Bailey B.A."/>
        </authorList>
    </citation>
    <scope>NUCLEOTIDE SEQUENCE [LARGE SCALE GENOMIC DNA]</scope>
    <source>
        <strain evidence="3 4">GH-76</strain>
    </source>
</reference>
<feature type="compositionally biased region" description="Basic residues" evidence="1">
    <location>
        <begin position="427"/>
        <end position="440"/>
    </location>
</feature>
<dbReference type="SUPFAM" id="SSF49879">
    <property type="entry name" value="SMAD/FHA domain"/>
    <property type="match status" value="1"/>
</dbReference>
<evidence type="ECO:0000313" key="4">
    <source>
        <dbReference type="Proteomes" id="UP001465976"/>
    </source>
</evidence>
<name>A0ABR3G088_9AGAR</name>
<evidence type="ECO:0000313" key="3">
    <source>
        <dbReference type="EMBL" id="KAL0581252.1"/>
    </source>
</evidence>
<feature type="compositionally biased region" description="Acidic residues" evidence="1">
    <location>
        <begin position="465"/>
        <end position="476"/>
    </location>
</feature>
<dbReference type="PANTHER" id="PTHR15715:SF37">
    <property type="entry name" value="LD47843P"/>
    <property type="match status" value="1"/>
</dbReference>
<protein>
    <recommendedName>
        <fullName evidence="2">FHA domain-containing protein</fullName>
    </recommendedName>
</protein>
<evidence type="ECO:0000256" key="1">
    <source>
        <dbReference type="SAM" id="MobiDB-lite"/>
    </source>
</evidence>
<dbReference type="PANTHER" id="PTHR15715">
    <property type="entry name" value="CENTROSOMAL PROTEIN OF 170 KDA"/>
    <property type="match status" value="1"/>
</dbReference>
<accession>A0ABR3G088</accession>
<feature type="region of interest" description="Disordered" evidence="1">
    <location>
        <begin position="349"/>
        <end position="559"/>
    </location>
</feature>
<feature type="compositionally biased region" description="Low complexity" evidence="1">
    <location>
        <begin position="350"/>
        <end position="365"/>
    </location>
</feature>